<dbReference type="InterPro" id="IPR013738">
    <property type="entry name" value="Beta_galactosidase_Trimer"/>
</dbReference>
<comment type="caution">
    <text evidence="3">The sequence shown here is derived from an EMBL/GenBank/DDBJ whole genome shotgun (WGS) entry which is preliminary data.</text>
</comment>
<feature type="non-terminal residue" evidence="3">
    <location>
        <position position="1"/>
    </location>
</feature>
<evidence type="ECO:0000313" key="4">
    <source>
        <dbReference type="Proteomes" id="UP000664617"/>
    </source>
</evidence>
<reference evidence="4" key="1">
    <citation type="submission" date="2023-07" db="EMBL/GenBank/DDBJ databases">
        <title>Myceligenerans salitolerans sp. nov., a halotolerant actinomycete isolated from a salt lake in Xinjiang, China.</title>
        <authorList>
            <person name="Guan T."/>
        </authorList>
    </citation>
    <scope>NUCLEOTIDE SEQUENCE [LARGE SCALE GENOMIC DNA]</scope>
    <source>
        <strain evidence="4">XHU 5031</strain>
    </source>
</reference>
<dbReference type="Proteomes" id="UP000664617">
    <property type="component" value="Unassembled WGS sequence"/>
</dbReference>
<accession>A0ABS3I6H6</accession>
<dbReference type="InterPro" id="IPR029062">
    <property type="entry name" value="Class_I_gatase-like"/>
</dbReference>
<evidence type="ECO:0000259" key="1">
    <source>
        <dbReference type="Pfam" id="PF08532"/>
    </source>
</evidence>
<dbReference type="Pfam" id="PF08533">
    <property type="entry name" value="Glyco_hydro_42C"/>
    <property type="match status" value="1"/>
</dbReference>
<keyword evidence="4" id="KW-1185">Reference proteome</keyword>
<dbReference type="RefSeq" id="WP_207273615.1">
    <property type="nucleotide sequence ID" value="NZ_JAFMPK010000011.1"/>
</dbReference>
<evidence type="ECO:0000313" key="3">
    <source>
        <dbReference type="EMBL" id="MBO0607682.1"/>
    </source>
</evidence>
<organism evidence="3 4">
    <name type="scientific">Myceligenerans salitolerans</name>
    <dbReference type="NCBI Taxonomy" id="1230528"/>
    <lineage>
        <taxon>Bacteria</taxon>
        <taxon>Bacillati</taxon>
        <taxon>Actinomycetota</taxon>
        <taxon>Actinomycetes</taxon>
        <taxon>Micrococcales</taxon>
        <taxon>Promicromonosporaceae</taxon>
        <taxon>Myceligenerans</taxon>
    </lineage>
</organism>
<feature type="domain" description="Beta-galactosidase C-terminal" evidence="2">
    <location>
        <begin position="77"/>
        <end position="136"/>
    </location>
</feature>
<sequence length="146" mass="15481">ATLVFEVIVPDGAETVGTYGTEFYAGAPAVTRHRSDGVTGGEAWYVGTALDDDGVGWVVRRVLERHGLVGPYAAWRDVELAVREQEGARWSFVLNHGTDAVVVPAHASGVDLLTGRPIARGEELVLSPTEVVLLREHEGHGNAAGA</sequence>
<dbReference type="Pfam" id="PF08532">
    <property type="entry name" value="Glyco_hydro_42M"/>
    <property type="match status" value="1"/>
</dbReference>
<dbReference type="Gene3D" id="2.60.40.1180">
    <property type="entry name" value="Golgi alpha-mannosidase II"/>
    <property type="match status" value="1"/>
</dbReference>
<dbReference type="InterPro" id="IPR013780">
    <property type="entry name" value="Glyco_hydro_b"/>
</dbReference>
<dbReference type="InterPro" id="IPR013739">
    <property type="entry name" value="Beta_galactosidase_C"/>
</dbReference>
<name>A0ABS3I6H6_9MICO</name>
<dbReference type="SUPFAM" id="SSF52317">
    <property type="entry name" value="Class I glutamine amidotransferase-like"/>
    <property type="match status" value="1"/>
</dbReference>
<protein>
    <submittedName>
        <fullName evidence="3">Beta-galactosidase trimerization domain-containing protein</fullName>
    </submittedName>
</protein>
<dbReference type="EMBL" id="JAFMPK010000011">
    <property type="protein sequence ID" value="MBO0607682.1"/>
    <property type="molecule type" value="Genomic_DNA"/>
</dbReference>
<feature type="domain" description="Beta-galactosidase trimerisation" evidence="1">
    <location>
        <begin position="2"/>
        <end position="68"/>
    </location>
</feature>
<dbReference type="SUPFAM" id="SSF51011">
    <property type="entry name" value="Glycosyl hydrolase domain"/>
    <property type="match status" value="1"/>
</dbReference>
<gene>
    <name evidence="3" type="ORF">J0911_01400</name>
</gene>
<proteinExistence type="predicted"/>
<dbReference type="Gene3D" id="3.40.50.880">
    <property type="match status" value="1"/>
</dbReference>
<evidence type="ECO:0000259" key="2">
    <source>
        <dbReference type="Pfam" id="PF08533"/>
    </source>
</evidence>